<dbReference type="AlphaFoldDB" id="A0A3B5LW30"/>
<dbReference type="GeneTree" id="ENSGT00940000178424"/>
<keyword evidence="3" id="KW-1185">Reference proteome</keyword>
<accession>A0A3B5LW30</accession>
<dbReference type="Proteomes" id="UP000261380">
    <property type="component" value="Unplaced"/>
</dbReference>
<evidence type="ECO:0000313" key="3">
    <source>
        <dbReference type="Proteomes" id="UP000261380"/>
    </source>
</evidence>
<evidence type="ECO:0000313" key="2">
    <source>
        <dbReference type="Ensembl" id="ENSXCOP00000012044.1"/>
    </source>
</evidence>
<sequence length="130" mass="15461">KFIKLQEEQAQLQRKVEKLRRKLEQLNSNSADNHQAEQNVLNNINEFYKDKIRSLNLDLDKEREKIYKLRWKHDAIVKRNEAEDQEEAHRRRLTAINTDIDSILRDIANLEDIRNSIPAGCYNTPPIEEP</sequence>
<keyword evidence="1" id="KW-0175">Coiled coil</keyword>
<organism evidence="2 3">
    <name type="scientific">Xiphophorus couchianus</name>
    <name type="common">Monterrey platyfish</name>
    <dbReference type="NCBI Taxonomy" id="32473"/>
    <lineage>
        <taxon>Eukaryota</taxon>
        <taxon>Metazoa</taxon>
        <taxon>Chordata</taxon>
        <taxon>Craniata</taxon>
        <taxon>Vertebrata</taxon>
        <taxon>Euteleostomi</taxon>
        <taxon>Actinopterygii</taxon>
        <taxon>Neopterygii</taxon>
        <taxon>Teleostei</taxon>
        <taxon>Neoteleostei</taxon>
        <taxon>Acanthomorphata</taxon>
        <taxon>Ovalentaria</taxon>
        <taxon>Atherinomorphae</taxon>
        <taxon>Cyprinodontiformes</taxon>
        <taxon>Poeciliidae</taxon>
        <taxon>Poeciliinae</taxon>
        <taxon>Xiphophorus</taxon>
    </lineage>
</organism>
<evidence type="ECO:0000256" key="1">
    <source>
        <dbReference type="SAM" id="Coils"/>
    </source>
</evidence>
<dbReference type="Ensembl" id="ENSXCOT00000012182.1">
    <property type="protein sequence ID" value="ENSXCOP00000012044.1"/>
    <property type="gene ID" value="ENSXCOG00000009113.1"/>
</dbReference>
<name>A0A3B5LW30_9TELE</name>
<proteinExistence type="predicted"/>
<feature type="coiled-coil region" evidence="1">
    <location>
        <begin position="2"/>
        <end position="99"/>
    </location>
</feature>
<protein>
    <submittedName>
        <fullName evidence="2">Uncharacterized protein</fullName>
    </submittedName>
</protein>
<reference evidence="2" key="2">
    <citation type="submission" date="2025-09" db="UniProtKB">
        <authorList>
            <consortium name="Ensembl"/>
        </authorList>
    </citation>
    <scope>IDENTIFICATION</scope>
</reference>
<dbReference type="STRING" id="32473.ENSXCOP00000012044"/>
<reference evidence="2" key="1">
    <citation type="submission" date="2025-08" db="UniProtKB">
        <authorList>
            <consortium name="Ensembl"/>
        </authorList>
    </citation>
    <scope>IDENTIFICATION</scope>
</reference>